<comment type="caution">
    <text evidence="2">The sequence shown here is derived from an EMBL/GenBank/DDBJ whole genome shotgun (WGS) entry which is preliminary data.</text>
</comment>
<evidence type="ECO:0000313" key="2">
    <source>
        <dbReference type="EMBL" id="KAK9772593.1"/>
    </source>
</evidence>
<feature type="region of interest" description="Disordered" evidence="1">
    <location>
        <begin position="77"/>
        <end position="111"/>
    </location>
</feature>
<dbReference type="Proteomes" id="UP001465668">
    <property type="component" value="Unassembled WGS sequence"/>
</dbReference>
<accession>A0ABR2XFK3</accession>
<evidence type="ECO:0000313" key="3">
    <source>
        <dbReference type="Proteomes" id="UP001465668"/>
    </source>
</evidence>
<dbReference type="EMBL" id="JARVKM010000059">
    <property type="protein sequence ID" value="KAK9772593.1"/>
    <property type="molecule type" value="Genomic_DNA"/>
</dbReference>
<evidence type="ECO:0000256" key="1">
    <source>
        <dbReference type="SAM" id="MobiDB-lite"/>
    </source>
</evidence>
<name>A0ABR2XFK3_9PEZI</name>
<organism evidence="2 3">
    <name type="scientific">Seiridium cardinale</name>
    <dbReference type="NCBI Taxonomy" id="138064"/>
    <lineage>
        <taxon>Eukaryota</taxon>
        <taxon>Fungi</taxon>
        <taxon>Dikarya</taxon>
        <taxon>Ascomycota</taxon>
        <taxon>Pezizomycotina</taxon>
        <taxon>Sordariomycetes</taxon>
        <taxon>Xylariomycetidae</taxon>
        <taxon>Amphisphaeriales</taxon>
        <taxon>Sporocadaceae</taxon>
        <taxon>Seiridium</taxon>
    </lineage>
</organism>
<proteinExistence type="predicted"/>
<protein>
    <submittedName>
        <fullName evidence="2">Uncharacterized protein</fullName>
    </submittedName>
</protein>
<reference evidence="2 3" key="1">
    <citation type="submission" date="2024-02" db="EMBL/GenBank/DDBJ databases">
        <title>First draft genome assembly of two strains of Seiridium cardinale.</title>
        <authorList>
            <person name="Emiliani G."/>
            <person name="Scali E."/>
        </authorList>
    </citation>
    <scope>NUCLEOTIDE SEQUENCE [LARGE SCALE GENOMIC DNA]</scope>
    <source>
        <strain evidence="2 3">BM-138-000479</strain>
    </source>
</reference>
<keyword evidence="3" id="KW-1185">Reference proteome</keyword>
<gene>
    <name evidence="2" type="ORF">SCAR479_10644</name>
</gene>
<sequence length="197" mass="22560">MPMEFIHPALREPGTIVDLSADFLGPAMIAYAFERFRYVLSPKEVHDIFHEGWEGWYMVDRYVSYKRQADSELSLQNMANDTPPASVHTDTDDELDQTDLTPSPVESESAETWLEPLPIYTSQCVNGDAMLELYCPPSFTAGHDPPDYTVDVSRTKPLETQSTFCIWVSRTKQKFSAISSYCFQDKIQEALARFKRR</sequence>